<dbReference type="SUPFAM" id="SSF46955">
    <property type="entry name" value="Putative DNA-binding domain"/>
    <property type="match status" value="1"/>
</dbReference>
<feature type="compositionally biased region" description="Basic and acidic residues" evidence="1">
    <location>
        <begin position="141"/>
        <end position="150"/>
    </location>
</feature>
<dbReference type="EMBL" id="JACONZ010000001">
    <property type="protein sequence ID" value="MBC5579987.1"/>
    <property type="molecule type" value="Genomic_DNA"/>
</dbReference>
<dbReference type="AlphaFoldDB" id="A0A923I6R7"/>
<keyword evidence="4" id="KW-1185">Reference proteome</keyword>
<sequence length="150" mass="17085">MTAEQASERYHIPMQVLREYESWGLCGACGDAPGARQYDGRDLERLSMILGLRDMGFTGDETEAYMRLLLESPHSEEERLRMLAKKRAALLEEIHVRERQLDRLDCLRHKIQKSRPGAEQRTGQKAGRTISGGQQPACAAEESRRPEETD</sequence>
<dbReference type="Proteomes" id="UP000659630">
    <property type="component" value="Unassembled WGS sequence"/>
</dbReference>
<dbReference type="InterPro" id="IPR000551">
    <property type="entry name" value="MerR-type_HTH_dom"/>
</dbReference>
<feature type="region of interest" description="Disordered" evidence="1">
    <location>
        <begin position="112"/>
        <end position="150"/>
    </location>
</feature>
<accession>A0A923I6R7</accession>
<evidence type="ECO:0000313" key="3">
    <source>
        <dbReference type="EMBL" id="MBC5579987.1"/>
    </source>
</evidence>
<protein>
    <submittedName>
        <fullName evidence="3">MerR family transcriptional regulator</fullName>
    </submittedName>
</protein>
<dbReference type="RefSeq" id="WP_186886365.1">
    <property type="nucleotide sequence ID" value="NZ_JACONZ010000001.1"/>
</dbReference>
<organism evidence="3 4">
    <name type="scientific">Anaerofilum hominis</name>
    <dbReference type="NCBI Taxonomy" id="2763016"/>
    <lineage>
        <taxon>Bacteria</taxon>
        <taxon>Bacillati</taxon>
        <taxon>Bacillota</taxon>
        <taxon>Clostridia</taxon>
        <taxon>Eubacteriales</taxon>
        <taxon>Oscillospiraceae</taxon>
        <taxon>Anaerofilum</taxon>
    </lineage>
</organism>
<dbReference type="Gene3D" id="1.10.1660.10">
    <property type="match status" value="1"/>
</dbReference>
<dbReference type="Pfam" id="PF13411">
    <property type="entry name" value="MerR_1"/>
    <property type="match status" value="1"/>
</dbReference>
<name>A0A923I6R7_9FIRM</name>
<dbReference type="GO" id="GO:0006355">
    <property type="term" value="P:regulation of DNA-templated transcription"/>
    <property type="evidence" value="ECO:0007669"/>
    <property type="project" value="InterPro"/>
</dbReference>
<evidence type="ECO:0000313" key="4">
    <source>
        <dbReference type="Proteomes" id="UP000659630"/>
    </source>
</evidence>
<gene>
    <name evidence="3" type="ORF">H8S23_00530</name>
</gene>
<dbReference type="GO" id="GO:0003677">
    <property type="term" value="F:DNA binding"/>
    <property type="evidence" value="ECO:0007669"/>
    <property type="project" value="InterPro"/>
</dbReference>
<dbReference type="InterPro" id="IPR009061">
    <property type="entry name" value="DNA-bd_dom_put_sf"/>
</dbReference>
<proteinExistence type="predicted"/>
<feature type="domain" description="HTH merR-type" evidence="2">
    <location>
        <begin position="1"/>
        <end position="67"/>
    </location>
</feature>
<reference evidence="3" key="1">
    <citation type="submission" date="2020-08" db="EMBL/GenBank/DDBJ databases">
        <title>Genome public.</title>
        <authorList>
            <person name="Liu C."/>
            <person name="Sun Q."/>
        </authorList>
    </citation>
    <scope>NUCLEOTIDE SEQUENCE</scope>
    <source>
        <strain evidence="3">BX8</strain>
    </source>
</reference>
<evidence type="ECO:0000259" key="2">
    <source>
        <dbReference type="Pfam" id="PF13411"/>
    </source>
</evidence>
<comment type="caution">
    <text evidence="3">The sequence shown here is derived from an EMBL/GenBank/DDBJ whole genome shotgun (WGS) entry which is preliminary data.</text>
</comment>
<evidence type="ECO:0000256" key="1">
    <source>
        <dbReference type="SAM" id="MobiDB-lite"/>
    </source>
</evidence>